<feature type="region of interest" description="Disordered" evidence="1">
    <location>
        <begin position="430"/>
        <end position="478"/>
    </location>
</feature>
<accession>J2ZTJ7</accession>
<feature type="transmembrane region" description="Helical" evidence="2">
    <location>
        <begin position="354"/>
        <end position="377"/>
    </location>
</feature>
<feature type="transmembrane region" description="Helical" evidence="2">
    <location>
        <begin position="114"/>
        <end position="134"/>
    </location>
</feature>
<feature type="transmembrane region" description="Helical" evidence="2">
    <location>
        <begin position="82"/>
        <end position="102"/>
    </location>
</feature>
<gene>
    <name evidence="3" type="ORF">HMPREF1129_1595</name>
</gene>
<evidence type="ECO:0000256" key="1">
    <source>
        <dbReference type="SAM" id="MobiDB-lite"/>
    </source>
</evidence>
<organism evidence="3 4">
    <name type="scientific">Actinomyces naeslundii (strain ATCC 12104 / DSM 43013 / CCUG 2238 / JCM 8349 / NCTC 10301 / Howell 279)</name>
    <dbReference type="NCBI Taxonomy" id="1115803"/>
    <lineage>
        <taxon>Bacteria</taxon>
        <taxon>Bacillati</taxon>
        <taxon>Actinomycetota</taxon>
        <taxon>Actinomycetes</taxon>
        <taxon>Actinomycetales</taxon>
        <taxon>Actinomycetaceae</taxon>
        <taxon>Actinomyces</taxon>
    </lineage>
</organism>
<feature type="region of interest" description="Disordered" evidence="1">
    <location>
        <begin position="1"/>
        <end position="30"/>
    </location>
</feature>
<feature type="transmembrane region" description="Helical" evidence="2">
    <location>
        <begin position="187"/>
        <end position="203"/>
    </location>
</feature>
<comment type="caution">
    <text evidence="3">The sequence shown here is derived from an EMBL/GenBank/DDBJ whole genome shotgun (WGS) entry which is preliminary data.</text>
</comment>
<sequence length="478" mass="50582">MAQPWSPAASHSGSQTSLATDLESRPEPSPRRRRLEMAIAVVLLICVGVRRELAAALSVGDCVALAALPITWTAVRKARRLSLLLILSILAAGTAYIMSLLAENSFVVEAWARRATTLSLLAVPCAVAVFVWGARRLGTRRAAMAVGFGMFLDALPLLQTSPNPWKFGVGAAVTIMVLSFVANRRRLVQIVALLGLSGVFLVSDSRSTLAFLAIILGTVIWQALASWARWNVPTPRRLAVSQIIVLAVVGVTAMAGVVAASESGTLGEDAQNRTIAQSSSSAGLLLSARPELGASWALFRNRPWGYGAGVKPRFEDLWVAKRGMAALGYDPENGYVENFMFGGRIELHSGVMDMWAAASIPGALLLLLIAGMALAAMMRDLGRLKATPWLFFAALTVVQNVFVGPWTVLPAYLPIVLGAAVLQPALRDAAQLGADDEPGDAPEDESTDTDAAPSSELTPDVEPLPAADPHPEAAAPAQ</sequence>
<reference evidence="3 4" key="1">
    <citation type="submission" date="2012-07" db="EMBL/GenBank/DDBJ databases">
        <authorList>
            <person name="Durkin A.S."/>
            <person name="McCorrison J."/>
            <person name="Torralba M."/>
            <person name="Gillis M."/>
            <person name="Methe B."/>
            <person name="Sutton G."/>
            <person name="Nelson K.E."/>
        </authorList>
    </citation>
    <scope>NUCLEOTIDE SEQUENCE [LARGE SCALE GENOMIC DNA]</scope>
    <source>
        <strain evidence="4">ATCC 12104 / DSM 43013 / CCUG 2238 / JCM 8349 / NCTC 10301 / Howell 279</strain>
    </source>
</reference>
<feature type="compositionally biased region" description="Acidic residues" evidence="1">
    <location>
        <begin position="434"/>
        <end position="448"/>
    </location>
</feature>
<proteinExistence type="predicted"/>
<dbReference type="PATRIC" id="fig|1115803.3.peg.348"/>
<feature type="compositionally biased region" description="Polar residues" evidence="1">
    <location>
        <begin position="9"/>
        <end position="19"/>
    </location>
</feature>
<feature type="compositionally biased region" description="Low complexity" evidence="1">
    <location>
        <begin position="463"/>
        <end position="478"/>
    </location>
</feature>
<name>J2ZTJ7_ACTNH</name>
<feature type="transmembrane region" description="Helical" evidence="2">
    <location>
        <begin position="239"/>
        <end position="260"/>
    </location>
</feature>
<keyword evidence="2" id="KW-0812">Transmembrane</keyword>
<feature type="transmembrane region" description="Helical" evidence="2">
    <location>
        <begin position="389"/>
        <end position="413"/>
    </location>
</feature>
<keyword evidence="2" id="KW-1133">Transmembrane helix</keyword>
<dbReference type="AlphaFoldDB" id="J2ZTJ7"/>
<evidence type="ECO:0000256" key="2">
    <source>
        <dbReference type="SAM" id="Phobius"/>
    </source>
</evidence>
<feature type="transmembrane region" description="Helical" evidence="2">
    <location>
        <begin position="209"/>
        <end position="227"/>
    </location>
</feature>
<evidence type="ECO:0000313" key="4">
    <source>
        <dbReference type="Proteomes" id="UP000007814"/>
    </source>
</evidence>
<protein>
    <submittedName>
        <fullName evidence="3">Putative membrane protein</fullName>
    </submittedName>
</protein>
<evidence type="ECO:0000313" key="3">
    <source>
        <dbReference type="EMBL" id="EJN85930.1"/>
    </source>
</evidence>
<keyword evidence="2" id="KW-0472">Membrane</keyword>
<dbReference type="Proteomes" id="UP000007814">
    <property type="component" value="Unassembled WGS sequence"/>
</dbReference>
<dbReference type="eggNOG" id="ENOG502Z94M">
    <property type="taxonomic scope" value="Bacteria"/>
</dbReference>
<dbReference type="EMBL" id="ALJK01000028">
    <property type="protein sequence ID" value="EJN85930.1"/>
    <property type="molecule type" value="Genomic_DNA"/>
</dbReference>